<keyword evidence="8" id="KW-0675">Receptor</keyword>
<dbReference type="AlphaFoldDB" id="A0AAV1KDB7"/>
<protein>
    <submittedName>
        <fullName evidence="10">Uncharacterized protein</fullName>
    </submittedName>
</protein>
<keyword evidence="5" id="KW-0552">Olfaction</keyword>
<evidence type="ECO:0000256" key="5">
    <source>
        <dbReference type="ARBA" id="ARBA00022725"/>
    </source>
</evidence>
<evidence type="ECO:0000256" key="2">
    <source>
        <dbReference type="ARBA" id="ARBA00022475"/>
    </source>
</evidence>
<evidence type="ECO:0000313" key="11">
    <source>
        <dbReference type="Proteomes" id="UP001314205"/>
    </source>
</evidence>
<comment type="caution">
    <text evidence="10">The sequence shown here is derived from an EMBL/GenBank/DDBJ whole genome shotgun (WGS) entry which is preliminary data.</text>
</comment>
<dbReference type="Proteomes" id="UP001314205">
    <property type="component" value="Unassembled WGS sequence"/>
</dbReference>
<organism evidence="10 11">
    <name type="scientific">Parnassius mnemosyne</name>
    <name type="common">clouded apollo</name>
    <dbReference type="NCBI Taxonomy" id="213953"/>
    <lineage>
        <taxon>Eukaryota</taxon>
        <taxon>Metazoa</taxon>
        <taxon>Ecdysozoa</taxon>
        <taxon>Arthropoda</taxon>
        <taxon>Hexapoda</taxon>
        <taxon>Insecta</taxon>
        <taxon>Pterygota</taxon>
        <taxon>Neoptera</taxon>
        <taxon>Endopterygota</taxon>
        <taxon>Lepidoptera</taxon>
        <taxon>Glossata</taxon>
        <taxon>Ditrysia</taxon>
        <taxon>Papilionoidea</taxon>
        <taxon>Papilionidae</taxon>
        <taxon>Parnassiinae</taxon>
        <taxon>Parnassini</taxon>
        <taxon>Parnassius</taxon>
        <taxon>Driopa</taxon>
    </lineage>
</organism>
<proteinExistence type="predicted"/>
<keyword evidence="3" id="KW-0716">Sensory transduction</keyword>
<name>A0AAV1KDB7_9NEOP</name>
<dbReference type="Pfam" id="PF02949">
    <property type="entry name" value="7tm_6"/>
    <property type="match status" value="1"/>
</dbReference>
<dbReference type="PANTHER" id="PTHR21137:SF35">
    <property type="entry name" value="ODORANT RECEPTOR 19A-RELATED"/>
    <property type="match status" value="1"/>
</dbReference>
<dbReference type="GO" id="GO:0007165">
    <property type="term" value="P:signal transduction"/>
    <property type="evidence" value="ECO:0007669"/>
    <property type="project" value="UniProtKB-KW"/>
</dbReference>
<gene>
    <name evidence="10" type="ORF">PARMNEM_LOCUS1782</name>
</gene>
<evidence type="ECO:0000256" key="7">
    <source>
        <dbReference type="ARBA" id="ARBA00023136"/>
    </source>
</evidence>
<keyword evidence="7" id="KW-0472">Membrane</keyword>
<evidence type="ECO:0000256" key="3">
    <source>
        <dbReference type="ARBA" id="ARBA00022606"/>
    </source>
</evidence>
<keyword evidence="11" id="KW-1185">Reference proteome</keyword>
<dbReference type="EMBL" id="CAVLGL010000013">
    <property type="protein sequence ID" value="CAK1579907.1"/>
    <property type="molecule type" value="Genomic_DNA"/>
</dbReference>
<sequence length="115" mass="12867">MIVKARLRKCVARHQTALHAAGQLQECFSEPTFAQFTVSLVIICVTAFQLVSQTGNLVRLLSMGTYLLNMTFQVFLYCYQGNQLSEESSAAAAAAYECPWYMYGVECRCGDLSWC</sequence>
<dbReference type="GO" id="GO:0005549">
    <property type="term" value="F:odorant binding"/>
    <property type="evidence" value="ECO:0007669"/>
    <property type="project" value="InterPro"/>
</dbReference>
<dbReference type="InterPro" id="IPR004117">
    <property type="entry name" value="7tm6_olfct_rcpt"/>
</dbReference>
<dbReference type="GO" id="GO:0004984">
    <property type="term" value="F:olfactory receptor activity"/>
    <property type="evidence" value="ECO:0007669"/>
    <property type="project" value="InterPro"/>
</dbReference>
<accession>A0AAV1KDB7</accession>
<dbReference type="GO" id="GO:0005886">
    <property type="term" value="C:plasma membrane"/>
    <property type="evidence" value="ECO:0007669"/>
    <property type="project" value="UniProtKB-SubCell"/>
</dbReference>
<evidence type="ECO:0000256" key="9">
    <source>
        <dbReference type="ARBA" id="ARBA00023224"/>
    </source>
</evidence>
<keyword evidence="4" id="KW-0812">Transmembrane</keyword>
<keyword evidence="9" id="KW-0807">Transducer</keyword>
<evidence type="ECO:0000256" key="8">
    <source>
        <dbReference type="ARBA" id="ARBA00023170"/>
    </source>
</evidence>
<evidence type="ECO:0000256" key="6">
    <source>
        <dbReference type="ARBA" id="ARBA00022989"/>
    </source>
</evidence>
<reference evidence="10 11" key="1">
    <citation type="submission" date="2023-11" db="EMBL/GenBank/DDBJ databases">
        <authorList>
            <person name="Hedman E."/>
            <person name="Englund M."/>
            <person name="Stromberg M."/>
            <person name="Nyberg Akerstrom W."/>
            <person name="Nylinder S."/>
            <person name="Jareborg N."/>
            <person name="Kallberg Y."/>
            <person name="Kronander E."/>
        </authorList>
    </citation>
    <scope>NUCLEOTIDE SEQUENCE [LARGE SCALE GENOMIC DNA]</scope>
</reference>
<keyword evidence="6" id="KW-1133">Transmembrane helix</keyword>
<evidence type="ECO:0000313" key="10">
    <source>
        <dbReference type="EMBL" id="CAK1579907.1"/>
    </source>
</evidence>
<keyword evidence="2" id="KW-1003">Cell membrane</keyword>
<comment type="subcellular location">
    <subcellularLocation>
        <location evidence="1">Cell membrane</location>
        <topology evidence="1">Multi-pass membrane protein</topology>
    </subcellularLocation>
</comment>
<evidence type="ECO:0000256" key="1">
    <source>
        <dbReference type="ARBA" id="ARBA00004651"/>
    </source>
</evidence>
<dbReference type="PANTHER" id="PTHR21137">
    <property type="entry name" value="ODORANT RECEPTOR"/>
    <property type="match status" value="1"/>
</dbReference>
<evidence type="ECO:0000256" key="4">
    <source>
        <dbReference type="ARBA" id="ARBA00022692"/>
    </source>
</evidence>